<dbReference type="STRING" id="4795.A0A225W8E3"/>
<protein>
    <recommendedName>
        <fullName evidence="4">M96 mating-specific protein</fullName>
    </recommendedName>
</protein>
<dbReference type="Proteomes" id="UP000198211">
    <property type="component" value="Unassembled WGS sequence"/>
</dbReference>
<dbReference type="PANTHER" id="PTHR35796">
    <property type="entry name" value="HYPOTHETICAL CYTOSOLIC PROTEIN"/>
    <property type="match status" value="1"/>
</dbReference>
<dbReference type="PANTHER" id="PTHR35796:SF3">
    <property type="entry name" value="BHLH DOMAIN-CONTAINING PROTEIN"/>
    <property type="match status" value="1"/>
</dbReference>
<name>A0A225W8E3_9STRA</name>
<evidence type="ECO:0000313" key="3">
    <source>
        <dbReference type="Proteomes" id="UP000198211"/>
    </source>
</evidence>
<dbReference type="AlphaFoldDB" id="A0A225W8E3"/>
<proteinExistence type="predicted"/>
<keyword evidence="3" id="KW-1185">Reference proteome</keyword>
<evidence type="ECO:0000256" key="1">
    <source>
        <dbReference type="SAM" id="MobiDB-lite"/>
    </source>
</evidence>
<sequence>MDEPATLSLFSPEAIETTAILSPAHRNCSPEPPKKKSKTSNQRQKEELIDLRNMTQRLEQELMTLKQQKQQKLIQQDNSDSATSSSTFTPQRKVLLWETVAEHQRVEKVKVEVENVKLRKLVEKQTRLLTSMNDLLRKHRKRCYPEPHDNGRYQACGVCKEDKVLMEMIYDVDSRYNQIDSIFEHHNLGRMVTSVEEGDNASMKYSPDQGIFLEYREKKVMPFQHTLFSDVVWRSFGEGKLKLAGSQVTIIQHTEDISFSKAIFPLGRKVVTSDGKKNAESAQTLSVMKRYREANRVVHVWFAYTSLTLEDGSVSPAVLTHQGCGTMTKATLSNGSNGCVTQSYTRSVPVHSNPLLDNMQKADHCDVRLLAEVTFSAYKQSRQKLNQRLENLLLDEIVGPSKTV</sequence>
<comment type="caution">
    <text evidence="2">The sequence shown here is derived from an EMBL/GenBank/DDBJ whole genome shotgun (WGS) entry which is preliminary data.</text>
</comment>
<gene>
    <name evidence="2" type="ORF">PHMEG_00013243</name>
</gene>
<dbReference type="EMBL" id="NBNE01001581">
    <property type="protein sequence ID" value="OWZ13429.1"/>
    <property type="molecule type" value="Genomic_DNA"/>
</dbReference>
<evidence type="ECO:0000313" key="2">
    <source>
        <dbReference type="EMBL" id="OWZ13429.1"/>
    </source>
</evidence>
<organism evidence="2 3">
    <name type="scientific">Phytophthora megakarya</name>
    <dbReference type="NCBI Taxonomy" id="4795"/>
    <lineage>
        <taxon>Eukaryota</taxon>
        <taxon>Sar</taxon>
        <taxon>Stramenopiles</taxon>
        <taxon>Oomycota</taxon>
        <taxon>Peronosporomycetes</taxon>
        <taxon>Peronosporales</taxon>
        <taxon>Peronosporaceae</taxon>
        <taxon>Phytophthora</taxon>
    </lineage>
</organism>
<feature type="region of interest" description="Disordered" evidence="1">
    <location>
        <begin position="20"/>
        <end position="44"/>
    </location>
</feature>
<evidence type="ECO:0008006" key="4">
    <source>
        <dbReference type="Google" id="ProtNLM"/>
    </source>
</evidence>
<accession>A0A225W8E3</accession>
<reference evidence="3" key="1">
    <citation type="submission" date="2017-03" db="EMBL/GenBank/DDBJ databases">
        <title>Phytopthora megakarya and P. palmivora, two closely related causual agents of cacao black pod achieved similar genome size and gene model numbers by different mechanisms.</title>
        <authorList>
            <person name="Ali S."/>
            <person name="Shao J."/>
            <person name="Larry D.J."/>
            <person name="Kronmiller B."/>
            <person name="Shen D."/>
            <person name="Strem M.D."/>
            <person name="Melnick R.L."/>
            <person name="Guiltinan M.J."/>
            <person name="Tyler B.M."/>
            <person name="Meinhardt L.W."/>
            <person name="Bailey B.A."/>
        </authorList>
    </citation>
    <scope>NUCLEOTIDE SEQUENCE [LARGE SCALE GENOMIC DNA]</scope>
    <source>
        <strain evidence="3">zdho120</strain>
    </source>
</reference>